<organism evidence="2 3">
    <name type="scientific">Basidiobolus ranarum</name>
    <dbReference type="NCBI Taxonomy" id="34480"/>
    <lineage>
        <taxon>Eukaryota</taxon>
        <taxon>Fungi</taxon>
        <taxon>Fungi incertae sedis</taxon>
        <taxon>Zoopagomycota</taxon>
        <taxon>Entomophthoromycotina</taxon>
        <taxon>Basidiobolomycetes</taxon>
        <taxon>Basidiobolales</taxon>
        <taxon>Basidiobolaceae</taxon>
        <taxon>Basidiobolus</taxon>
    </lineage>
</organism>
<feature type="signal peptide" evidence="1">
    <location>
        <begin position="1"/>
        <end position="19"/>
    </location>
</feature>
<proteinExistence type="predicted"/>
<evidence type="ECO:0000313" key="3">
    <source>
        <dbReference type="Proteomes" id="UP001479436"/>
    </source>
</evidence>
<reference evidence="2 3" key="1">
    <citation type="submission" date="2023-04" db="EMBL/GenBank/DDBJ databases">
        <title>Genome of Basidiobolus ranarum AG-B5.</title>
        <authorList>
            <person name="Stajich J.E."/>
            <person name="Carter-House D."/>
            <person name="Gryganskyi A."/>
        </authorList>
    </citation>
    <scope>NUCLEOTIDE SEQUENCE [LARGE SCALE GENOMIC DNA]</scope>
    <source>
        <strain evidence="2 3">AG-B5</strain>
    </source>
</reference>
<gene>
    <name evidence="2" type="ORF">K7432_001083</name>
</gene>
<comment type="caution">
    <text evidence="2">The sequence shown here is derived from an EMBL/GenBank/DDBJ whole genome shotgun (WGS) entry which is preliminary data.</text>
</comment>
<name>A0ABR2X3J1_9FUNG</name>
<evidence type="ECO:0000256" key="1">
    <source>
        <dbReference type="SAM" id="SignalP"/>
    </source>
</evidence>
<evidence type="ECO:0000313" key="2">
    <source>
        <dbReference type="EMBL" id="KAK9768355.1"/>
    </source>
</evidence>
<protein>
    <submittedName>
        <fullName evidence="2">Uncharacterized protein</fullName>
    </submittedName>
</protein>
<sequence>MKLWWIGISILLYINSLLCQEVMDTTDFDPLAETSPTSAPEFHSAISPEPSAVNVNITNNISTNEPVVATSAITVPTTIVFAPSSNPGVTKPASATPFRSTHPSPTVTSRISQTIIQSSDHGLYSGPYSWIILMLIGLTLFSTS</sequence>
<dbReference type="EMBL" id="JASJQH010000022">
    <property type="protein sequence ID" value="KAK9768355.1"/>
    <property type="molecule type" value="Genomic_DNA"/>
</dbReference>
<keyword evidence="3" id="KW-1185">Reference proteome</keyword>
<feature type="chain" id="PRO_5045162783" evidence="1">
    <location>
        <begin position="20"/>
        <end position="144"/>
    </location>
</feature>
<keyword evidence="1" id="KW-0732">Signal</keyword>
<dbReference type="Proteomes" id="UP001479436">
    <property type="component" value="Unassembled WGS sequence"/>
</dbReference>
<accession>A0ABR2X3J1</accession>